<dbReference type="PANTHER" id="PTHR33375">
    <property type="entry name" value="CHROMOSOME-PARTITIONING PROTEIN PARB-RELATED"/>
    <property type="match status" value="1"/>
</dbReference>
<dbReference type="GO" id="GO:0005694">
    <property type="term" value="C:chromosome"/>
    <property type="evidence" value="ECO:0007669"/>
    <property type="project" value="TreeGrafter"/>
</dbReference>
<evidence type="ECO:0000256" key="1">
    <source>
        <dbReference type="ARBA" id="ARBA00006295"/>
    </source>
</evidence>
<dbReference type="Pfam" id="PF02195">
    <property type="entry name" value="ParB_N"/>
    <property type="match status" value="1"/>
</dbReference>
<dbReference type="SMART" id="SM00470">
    <property type="entry name" value="ParB"/>
    <property type="match status" value="1"/>
</dbReference>
<proteinExistence type="inferred from homology"/>
<sequence>MKKSIMASLEDALGAAVQGVGETSKKQRKENQAAPAVTALFVPLDDIQPDPDQPRKFTEGGGAIDENLALMAESILQHGVLQPISVRPLGEGKYQIVTGERRWRASKLAMKRGEPCKRRGYDLERIPVHILEPASDSDKLEMQLVENLARSDMSPEDIGNALQRLLDDTKLSKEALARRLGRSATWVKNLLARANPEAQAMAERLGVPMDEIGSNEMARMLAWSRDANKCVVIDWVSARLQAGETLTRNLLVEEEDRYEIEVKLELQDRGLSLEDLRKVRDFMQSEKPEERGIATRVRAGVSLAEAYAMPSVTHSEKSVEEGPRQDPAQEDYGKAATGRALFFPDSGDAEGTFESMGDAHELQEAAFAARRAGEMTQQVTRPAINAGTETRGTVTFERTSAQESMPIRDAATASSAANGYAPLIVVRVPQEIAAGLLEKAGRADMELSGDTVLEALRVILAQ</sequence>
<dbReference type="CDD" id="cd00093">
    <property type="entry name" value="HTH_XRE"/>
    <property type="match status" value="1"/>
</dbReference>
<dbReference type="InterPro" id="IPR003115">
    <property type="entry name" value="ParB_N"/>
</dbReference>
<dbReference type="Gene3D" id="3.90.1530.30">
    <property type="match status" value="1"/>
</dbReference>
<gene>
    <name evidence="4" type="ORF">H2515_11000</name>
</gene>
<reference evidence="4 5" key="1">
    <citation type="submission" date="2020-07" db="EMBL/GenBank/DDBJ databases">
        <title>Complete genome sequence analysis of Acidithiobacillus ferrivorans XJFY6S-08 reveals extreme environmental adaptation to alpine acid mine drainage.</title>
        <authorList>
            <person name="Yan L."/>
            <person name="Ni Y."/>
        </authorList>
    </citation>
    <scope>NUCLEOTIDE SEQUENCE [LARGE SCALE GENOMIC DNA]</scope>
    <source>
        <strain evidence="4 5">XJFY6S-08</strain>
    </source>
</reference>
<dbReference type="InterPro" id="IPR050336">
    <property type="entry name" value="Chromosome_partition/occlusion"/>
</dbReference>
<protein>
    <submittedName>
        <fullName evidence="4">ParB/RepB/Spo0J family partition protein</fullName>
    </submittedName>
</protein>
<evidence type="ECO:0000256" key="2">
    <source>
        <dbReference type="SAM" id="MobiDB-lite"/>
    </source>
</evidence>
<dbReference type="InterPro" id="IPR004437">
    <property type="entry name" value="ParB/RepB/Spo0J"/>
</dbReference>
<comment type="similarity">
    <text evidence="1">Belongs to the ParB family.</text>
</comment>
<dbReference type="Proteomes" id="UP000595420">
    <property type="component" value="Chromosome"/>
</dbReference>
<dbReference type="InterPro" id="IPR001387">
    <property type="entry name" value="Cro/C1-type_HTH"/>
</dbReference>
<dbReference type="Gene3D" id="1.10.10.2830">
    <property type="match status" value="1"/>
</dbReference>
<feature type="domain" description="ParB-like N-terminal" evidence="3">
    <location>
        <begin position="40"/>
        <end position="148"/>
    </location>
</feature>
<name>A0A7T5BG41_9PROT</name>
<accession>A0A7T5BG41</accession>
<evidence type="ECO:0000313" key="4">
    <source>
        <dbReference type="EMBL" id="QQD71951.1"/>
    </source>
</evidence>
<evidence type="ECO:0000313" key="5">
    <source>
        <dbReference type="Proteomes" id="UP000595420"/>
    </source>
</evidence>
<dbReference type="GO" id="GO:0003677">
    <property type="term" value="F:DNA binding"/>
    <property type="evidence" value="ECO:0007669"/>
    <property type="project" value="InterPro"/>
</dbReference>
<dbReference type="PANTHER" id="PTHR33375:SF1">
    <property type="entry name" value="CHROMOSOME-PARTITIONING PROTEIN PARB-RELATED"/>
    <property type="match status" value="1"/>
</dbReference>
<dbReference type="NCBIfam" id="TIGR00180">
    <property type="entry name" value="parB_part"/>
    <property type="match status" value="1"/>
</dbReference>
<organism evidence="4 5">
    <name type="scientific">Acidithiobacillus ferrivorans</name>
    <dbReference type="NCBI Taxonomy" id="160808"/>
    <lineage>
        <taxon>Bacteria</taxon>
        <taxon>Pseudomonadati</taxon>
        <taxon>Pseudomonadota</taxon>
        <taxon>Acidithiobacillia</taxon>
        <taxon>Acidithiobacillales</taxon>
        <taxon>Acidithiobacillaceae</taxon>
        <taxon>Acidithiobacillus</taxon>
    </lineage>
</organism>
<dbReference type="GO" id="GO:0007059">
    <property type="term" value="P:chromosome segregation"/>
    <property type="evidence" value="ECO:0007669"/>
    <property type="project" value="TreeGrafter"/>
</dbReference>
<dbReference type="InterPro" id="IPR036086">
    <property type="entry name" value="ParB/Sulfiredoxin_sf"/>
</dbReference>
<feature type="region of interest" description="Disordered" evidence="2">
    <location>
        <begin position="309"/>
        <end position="332"/>
    </location>
</feature>
<feature type="compositionally biased region" description="Basic and acidic residues" evidence="2">
    <location>
        <begin position="314"/>
        <end position="324"/>
    </location>
</feature>
<dbReference type="SUPFAM" id="SSF110849">
    <property type="entry name" value="ParB/Sulfiredoxin"/>
    <property type="match status" value="1"/>
</dbReference>
<dbReference type="AlphaFoldDB" id="A0A7T5BG41"/>
<dbReference type="RefSeq" id="WP_198660133.1">
    <property type="nucleotide sequence ID" value="NZ_CP059488.1"/>
</dbReference>
<evidence type="ECO:0000259" key="3">
    <source>
        <dbReference type="SMART" id="SM00470"/>
    </source>
</evidence>
<dbReference type="EMBL" id="CP059488">
    <property type="protein sequence ID" value="QQD71951.1"/>
    <property type="molecule type" value="Genomic_DNA"/>
</dbReference>